<dbReference type="SUPFAM" id="SSF52156">
    <property type="entry name" value="Initiation factor IF2/eIF5b, domain 3"/>
    <property type="match status" value="1"/>
</dbReference>
<proteinExistence type="inferred from homology"/>
<dbReference type="Proteomes" id="UP001254488">
    <property type="component" value="Unassembled WGS sequence"/>
</dbReference>
<dbReference type="InterPro" id="IPR027417">
    <property type="entry name" value="P-loop_NTPase"/>
</dbReference>
<keyword evidence="5 9" id="KW-0396">Initiation factor</keyword>
<keyword evidence="7 9" id="KW-0648">Protein biosynthesis</keyword>
<dbReference type="CDD" id="cd01887">
    <property type="entry name" value="IF2_eIF5B"/>
    <property type="match status" value="1"/>
</dbReference>
<dbReference type="InterPro" id="IPR006847">
    <property type="entry name" value="IF2_N"/>
</dbReference>
<dbReference type="Gene3D" id="3.40.50.10050">
    <property type="entry name" value="Translation initiation factor IF- 2, domain 3"/>
    <property type="match status" value="1"/>
</dbReference>
<keyword evidence="8 9" id="KW-0342">GTP-binding</keyword>
<feature type="binding site" evidence="9">
    <location>
        <begin position="471"/>
        <end position="475"/>
    </location>
    <ligand>
        <name>GTP</name>
        <dbReference type="ChEBI" id="CHEBI:37565"/>
    </ligand>
</feature>
<organism evidence="14 15">
    <name type="scientific">Patiriisocius hiemis</name>
    <dbReference type="NCBI Taxonomy" id="3075604"/>
    <lineage>
        <taxon>Bacteria</taxon>
        <taxon>Pseudomonadati</taxon>
        <taxon>Bacteroidota</taxon>
        <taxon>Flavobacteriia</taxon>
        <taxon>Flavobacteriales</taxon>
        <taxon>Flavobacteriaceae</taxon>
        <taxon>Patiriisocius</taxon>
    </lineage>
</organism>
<sequence>MAEAKKMRLNKVLREFNISLDRAVEFLSSKGFEIEARPTTKISNEEYQVLFDEFQTDKSKKIESKEVGEEKRKEKEELRLERERELEEKQQREANKVVKAEAKLDGPKQVGKIDLDAKKPSKETKEETKEETSKEEKEVEKEEPVAKKEAPKKEVKKEAKAAKPKKKAEEPKEEPKKEEKPVAKASPKESSEEPKEETKAESDIVETNYKKLDGPNFTGKKIDLTQFKKPEKKKTEKKDTKKPERKSRRRRISKGPVKGNAGGNNYRGQNKGRGRSNVPKEEPSEEEVQKQVRETLEKLQGKSSKGKGAKYRREKRDSHRQKTEDELAQQEAASKLLKVTEFVTVSEVATMMNVPVTDIISACMSLGMMVTMNQRLDAETLSIVADEFGYEVEFVTADIEESIQVEEDNPEDLEARAPIVTVMGHVDHGKTSLLDHIREENVIAGESGGITQHIGAYGVELENGQKIAFLDTPGHEAFTAMRARGAQVTDLAIIVVAADDDIMPQTKEAISHAQAAGVPIVFAINKIDKPTANPDKIKEGLASMNLLVEDWGGKIQSHDISAKTGQGVNELLEKVLLEAELLELKANPDKLATGTVVEAFLDKGRGYVSTILVQGGTLKIGDYVLAGQHSGKVKAMHDERGKKIKKAGPSTPVSILGLDGAPQAGDKFNVFNDEREAKDIASRRTQLQREQSVRTQRHITLDEIGRRIALGEFKELNIILKGDVDGSVEALTDSFQKLSTEEIQVNIIHKAVGPITESDVLLASASDAVIIGFNVRPMGNARQIADKEEIDIRTYSIIYDAINDLKDAMEGMLSPEMKEEVTGTAEIRETFKISKIGTIAGCMVMSGKIFRNSGIRLIREGVVVFTGELESLKRFKDDVKEVSKGYDCGIQIKNYNDIQEGDIIEAFQEVAVKKKLK</sequence>
<evidence type="ECO:0000256" key="1">
    <source>
        <dbReference type="ARBA" id="ARBA00004496"/>
    </source>
</evidence>
<dbReference type="Pfam" id="PF00009">
    <property type="entry name" value="GTP_EFTU"/>
    <property type="match status" value="1"/>
</dbReference>
<keyword evidence="15" id="KW-1185">Reference proteome</keyword>
<dbReference type="Pfam" id="PF04760">
    <property type="entry name" value="IF2_N"/>
    <property type="match status" value="1"/>
</dbReference>
<dbReference type="InterPro" id="IPR000178">
    <property type="entry name" value="TF_IF2_bacterial-like"/>
</dbReference>
<evidence type="ECO:0000256" key="10">
    <source>
        <dbReference type="RuleBase" id="RU000644"/>
    </source>
</evidence>
<dbReference type="NCBIfam" id="TIGR00231">
    <property type="entry name" value="small_GTP"/>
    <property type="match status" value="1"/>
</dbReference>
<dbReference type="Pfam" id="PF03144">
    <property type="entry name" value="GTP_EFTU_D2"/>
    <property type="match status" value="1"/>
</dbReference>
<dbReference type="InterPro" id="IPR036925">
    <property type="entry name" value="TIF_IF2_dom3_sf"/>
</dbReference>
<dbReference type="CDD" id="cd03692">
    <property type="entry name" value="mtIF2_IVc"/>
    <property type="match status" value="1"/>
</dbReference>
<dbReference type="Gene3D" id="3.40.50.300">
    <property type="entry name" value="P-loop containing nucleotide triphosphate hydrolases"/>
    <property type="match status" value="1"/>
</dbReference>
<evidence type="ECO:0000313" key="14">
    <source>
        <dbReference type="EMBL" id="MDT0555249.1"/>
    </source>
</evidence>
<dbReference type="Pfam" id="PF11987">
    <property type="entry name" value="IF-2"/>
    <property type="match status" value="1"/>
</dbReference>
<comment type="caution">
    <text evidence="9">Lacks conserved residue(s) required for the propagation of feature annotation.</text>
</comment>
<dbReference type="GO" id="GO:0003743">
    <property type="term" value="F:translation initiation factor activity"/>
    <property type="evidence" value="ECO:0007669"/>
    <property type="project" value="UniProtKB-KW"/>
</dbReference>
<comment type="function">
    <text evidence="9 10">One of the essential components for the initiation of protein synthesis. Protects formylmethionyl-tRNA from spontaneous hydrolysis and promotes its binding to the 30S ribosomal subunits. Also involved in the hydrolysis of GTP during the formation of the 70S ribosomal complex.</text>
</comment>
<gene>
    <name evidence="9 14" type="primary">infB</name>
    <name evidence="14" type="ORF">RM538_04480</name>
</gene>
<accession>A0ABU2YAN7</accession>
<dbReference type="PANTHER" id="PTHR43381:SF5">
    <property type="entry name" value="TR-TYPE G DOMAIN-CONTAINING PROTEIN"/>
    <property type="match status" value="1"/>
</dbReference>
<feature type="compositionally biased region" description="Basic and acidic residues" evidence="12">
    <location>
        <begin position="220"/>
        <end position="242"/>
    </location>
</feature>
<evidence type="ECO:0000256" key="8">
    <source>
        <dbReference type="ARBA" id="ARBA00023134"/>
    </source>
</evidence>
<dbReference type="SUPFAM" id="SSF50447">
    <property type="entry name" value="Translation proteins"/>
    <property type="match status" value="2"/>
</dbReference>
<evidence type="ECO:0000256" key="4">
    <source>
        <dbReference type="ARBA" id="ARBA00022490"/>
    </source>
</evidence>
<evidence type="ECO:0000256" key="12">
    <source>
        <dbReference type="SAM" id="MobiDB-lite"/>
    </source>
</evidence>
<dbReference type="InterPro" id="IPR009000">
    <property type="entry name" value="Transl_B-barrel_sf"/>
</dbReference>
<evidence type="ECO:0000256" key="6">
    <source>
        <dbReference type="ARBA" id="ARBA00022741"/>
    </source>
</evidence>
<evidence type="ECO:0000256" key="7">
    <source>
        <dbReference type="ARBA" id="ARBA00022917"/>
    </source>
</evidence>
<feature type="region of interest" description="Disordered" evidence="12">
    <location>
        <begin position="61"/>
        <end position="328"/>
    </location>
</feature>
<evidence type="ECO:0000256" key="2">
    <source>
        <dbReference type="ARBA" id="ARBA00007733"/>
    </source>
</evidence>
<dbReference type="HAMAP" id="MF_00100_B">
    <property type="entry name" value="IF_2_B"/>
    <property type="match status" value="1"/>
</dbReference>
<reference evidence="14 15" key="1">
    <citation type="submission" date="2023-09" db="EMBL/GenBank/DDBJ databases">
        <authorList>
            <person name="Rey-Velasco X."/>
        </authorList>
    </citation>
    <scope>NUCLEOTIDE SEQUENCE [LARGE SCALE GENOMIC DNA]</scope>
    <source>
        <strain evidence="14 15">W242</strain>
    </source>
</reference>
<dbReference type="PROSITE" id="PS51722">
    <property type="entry name" value="G_TR_2"/>
    <property type="match status" value="1"/>
</dbReference>
<comment type="caution">
    <text evidence="14">The sequence shown here is derived from an EMBL/GenBank/DDBJ whole genome shotgun (WGS) entry which is preliminary data.</text>
</comment>
<protein>
    <recommendedName>
        <fullName evidence="3 9">Translation initiation factor IF-2</fullName>
    </recommendedName>
</protein>
<feature type="compositionally biased region" description="Basic and acidic residues" evidence="12">
    <location>
        <begin position="314"/>
        <end position="325"/>
    </location>
</feature>
<dbReference type="CDD" id="cd03702">
    <property type="entry name" value="IF2_mtIF2_II"/>
    <property type="match status" value="1"/>
</dbReference>
<evidence type="ECO:0000256" key="3">
    <source>
        <dbReference type="ARBA" id="ARBA00020675"/>
    </source>
</evidence>
<dbReference type="InterPro" id="IPR044145">
    <property type="entry name" value="IF2_II"/>
</dbReference>
<keyword evidence="4 9" id="KW-0963">Cytoplasm</keyword>
<dbReference type="NCBIfam" id="TIGR00487">
    <property type="entry name" value="IF-2"/>
    <property type="match status" value="1"/>
</dbReference>
<dbReference type="InterPro" id="IPR004161">
    <property type="entry name" value="EFTu-like_2"/>
</dbReference>
<dbReference type="InterPro" id="IPR005225">
    <property type="entry name" value="Small_GTP-bd"/>
</dbReference>
<evidence type="ECO:0000256" key="5">
    <source>
        <dbReference type="ARBA" id="ARBA00022540"/>
    </source>
</evidence>
<dbReference type="Pfam" id="PF22042">
    <property type="entry name" value="EF-G_D2"/>
    <property type="match status" value="1"/>
</dbReference>
<dbReference type="EMBL" id="JAVRHZ010000002">
    <property type="protein sequence ID" value="MDT0555249.1"/>
    <property type="molecule type" value="Genomic_DNA"/>
</dbReference>
<comment type="subcellular location">
    <subcellularLocation>
        <location evidence="1 9 11">Cytoplasm</location>
    </subcellularLocation>
</comment>
<keyword evidence="6 9" id="KW-0547">Nucleotide-binding</keyword>
<dbReference type="Gene3D" id="2.40.30.10">
    <property type="entry name" value="Translation factors"/>
    <property type="match status" value="2"/>
</dbReference>
<evidence type="ECO:0000256" key="11">
    <source>
        <dbReference type="RuleBase" id="RU000645"/>
    </source>
</evidence>
<evidence type="ECO:0000259" key="13">
    <source>
        <dbReference type="PROSITE" id="PS51722"/>
    </source>
</evidence>
<feature type="domain" description="Tr-type G" evidence="13">
    <location>
        <begin position="415"/>
        <end position="585"/>
    </location>
</feature>
<feature type="binding site" evidence="9">
    <location>
        <begin position="424"/>
        <end position="431"/>
    </location>
    <ligand>
        <name>GTP</name>
        <dbReference type="ChEBI" id="CHEBI:37565"/>
    </ligand>
</feature>
<dbReference type="InterPro" id="IPR015760">
    <property type="entry name" value="TIF_IF2"/>
</dbReference>
<feature type="compositionally biased region" description="Basic and acidic residues" evidence="12">
    <location>
        <begin position="61"/>
        <end position="213"/>
    </location>
</feature>
<evidence type="ECO:0000313" key="15">
    <source>
        <dbReference type="Proteomes" id="UP001254488"/>
    </source>
</evidence>
<dbReference type="PANTHER" id="PTHR43381">
    <property type="entry name" value="TRANSLATION INITIATION FACTOR IF-2-RELATED"/>
    <property type="match status" value="1"/>
</dbReference>
<dbReference type="InterPro" id="IPR000795">
    <property type="entry name" value="T_Tr_GTP-bd_dom"/>
</dbReference>
<feature type="compositionally biased region" description="Basic residues" evidence="12">
    <location>
        <begin position="243"/>
        <end position="253"/>
    </location>
</feature>
<dbReference type="RefSeq" id="WP_311332206.1">
    <property type="nucleotide sequence ID" value="NZ_JAVRHZ010000002.1"/>
</dbReference>
<dbReference type="InterPro" id="IPR053905">
    <property type="entry name" value="EF-G-like_DII"/>
</dbReference>
<name>A0ABU2YAN7_9FLAO</name>
<feature type="compositionally biased region" description="Basic and acidic residues" evidence="12">
    <location>
        <begin position="278"/>
        <end position="300"/>
    </location>
</feature>
<comment type="similarity">
    <text evidence="2 9 10">Belongs to the TRAFAC class translation factor GTPase superfamily. Classic translation factor GTPase family. IF-2 subfamily.</text>
</comment>
<dbReference type="PROSITE" id="PS01176">
    <property type="entry name" value="IF2"/>
    <property type="match status" value="1"/>
</dbReference>
<evidence type="ECO:0000256" key="9">
    <source>
        <dbReference type="HAMAP-Rule" id="MF_00100"/>
    </source>
</evidence>
<feature type="binding site" evidence="9">
    <location>
        <begin position="525"/>
        <end position="528"/>
    </location>
    <ligand>
        <name>GTP</name>
        <dbReference type="ChEBI" id="CHEBI:37565"/>
    </ligand>
</feature>
<dbReference type="SUPFAM" id="SSF52540">
    <property type="entry name" value="P-loop containing nucleoside triphosphate hydrolases"/>
    <property type="match status" value="1"/>
</dbReference>
<dbReference type="InterPro" id="IPR023115">
    <property type="entry name" value="TIF_IF2_dom3"/>
</dbReference>
<feature type="compositionally biased region" description="Basic residues" evidence="12">
    <location>
        <begin position="304"/>
        <end position="313"/>
    </location>
</feature>